<feature type="region of interest" description="Disordered" evidence="1">
    <location>
        <begin position="1"/>
        <end position="45"/>
    </location>
</feature>
<name>A0A820KX47_9BILA</name>
<organism evidence="2 3">
    <name type="scientific">Rotaria sordida</name>
    <dbReference type="NCBI Taxonomy" id="392033"/>
    <lineage>
        <taxon>Eukaryota</taxon>
        <taxon>Metazoa</taxon>
        <taxon>Spiralia</taxon>
        <taxon>Gnathifera</taxon>
        <taxon>Rotifera</taxon>
        <taxon>Eurotatoria</taxon>
        <taxon>Bdelloidea</taxon>
        <taxon>Philodinida</taxon>
        <taxon>Philodinidae</taxon>
        <taxon>Rotaria</taxon>
    </lineage>
</organism>
<protein>
    <submittedName>
        <fullName evidence="2">Uncharacterized protein</fullName>
    </submittedName>
</protein>
<gene>
    <name evidence="2" type="ORF">JBS370_LOCUS41805</name>
</gene>
<accession>A0A820KX47</accession>
<comment type="caution">
    <text evidence="2">The sequence shown here is derived from an EMBL/GenBank/DDBJ whole genome shotgun (WGS) entry which is preliminary data.</text>
</comment>
<evidence type="ECO:0000313" key="3">
    <source>
        <dbReference type="Proteomes" id="UP000663836"/>
    </source>
</evidence>
<dbReference type="AlphaFoldDB" id="A0A820KX47"/>
<dbReference type="EMBL" id="CAJOBD010049487">
    <property type="protein sequence ID" value="CAF4346990.1"/>
    <property type="molecule type" value="Genomic_DNA"/>
</dbReference>
<sequence length="45" mass="5221">LKSYPNLNNLIISNGEQQLPPKQSNINKIDQHDQSNNNNREYNIV</sequence>
<dbReference type="Proteomes" id="UP000663836">
    <property type="component" value="Unassembled WGS sequence"/>
</dbReference>
<feature type="non-terminal residue" evidence="2">
    <location>
        <position position="1"/>
    </location>
</feature>
<evidence type="ECO:0000313" key="2">
    <source>
        <dbReference type="EMBL" id="CAF4346990.1"/>
    </source>
</evidence>
<reference evidence="2" key="1">
    <citation type="submission" date="2021-02" db="EMBL/GenBank/DDBJ databases">
        <authorList>
            <person name="Nowell W R."/>
        </authorList>
    </citation>
    <scope>NUCLEOTIDE SEQUENCE</scope>
</reference>
<evidence type="ECO:0000256" key="1">
    <source>
        <dbReference type="SAM" id="MobiDB-lite"/>
    </source>
</evidence>
<proteinExistence type="predicted"/>